<dbReference type="EMBL" id="CP139961">
    <property type="protein sequence ID" value="WQE04828.1"/>
    <property type="molecule type" value="Genomic_DNA"/>
</dbReference>
<dbReference type="RefSeq" id="WP_327037429.1">
    <property type="nucleotide sequence ID" value="NZ_CP139961.1"/>
</dbReference>
<evidence type="ECO:0000259" key="6">
    <source>
        <dbReference type="Pfam" id="PF07282"/>
    </source>
</evidence>
<dbReference type="InterPro" id="IPR001959">
    <property type="entry name" value="Transposase"/>
</dbReference>
<comment type="similarity">
    <text evidence="1">In the C-terminal section; belongs to the transposase 35 family.</text>
</comment>
<sequence length="451" mass="51489">MSKSDKQVKQPKVPKIKYFLAKRPKSDFVGPMQELVGPTKPRIKKEYQIERHIIKHTHPKFSVLDEVTFLSKNLYNATLYAVRQQFFADESFLEYAKVNKQFTHDRQADYIALPAKVAKHTQQLVDQAYRSFFGLLKTKQQHPKINAKLPKYLDKTKGRQVVHYEKGALSFKKPGFIKLSGLDFYIKTKLIKKQVAFVRLVPKGNHITVEIGYEHEIPKPKDKAGRIAGLDVGLNNLATLTSNVATPMIVNGRPLKSINQFYNKHKAVEDSKLDTGQKTSKARKQQLGLVRKNKIADYLHKSSRHVVNYLVANNIDTLVIGKNIGWKQDINIGKRNNQNFVAIPFTNFIKQVMYKAHNVGVEVIYQEESYTSKCSFFDNEAIQKHDNYAGCRVHRGLFKTASGKKVNADVNGSLNIIKKHLITQEAWNDQLRLDLVEASSTPNIPKFTPDC</sequence>
<feature type="domain" description="Probable transposase IS891/IS1136/IS1341" evidence="5">
    <location>
        <begin position="212"/>
        <end position="324"/>
    </location>
</feature>
<keyword evidence="3" id="KW-0238">DNA-binding</keyword>
<dbReference type="Proteomes" id="UP001324384">
    <property type="component" value="Chromosome"/>
</dbReference>
<evidence type="ECO:0000256" key="2">
    <source>
        <dbReference type="ARBA" id="ARBA00022578"/>
    </source>
</evidence>
<name>A0ABZ0WVR0_9GAMM</name>
<keyword evidence="4" id="KW-0233">DNA recombination</keyword>
<evidence type="ECO:0000256" key="1">
    <source>
        <dbReference type="ARBA" id="ARBA00008761"/>
    </source>
</evidence>
<evidence type="ECO:0000259" key="5">
    <source>
        <dbReference type="Pfam" id="PF01385"/>
    </source>
</evidence>
<dbReference type="InterPro" id="IPR010095">
    <property type="entry name" value="Cas12f1-like_TNB"/>
</dbReference>
<evidence type="ECO:0000313" key="9">
    <source>
        <dbReference type="Proteomes" id="UP001324384"/>
    </source>
</evidence>
<accession>A0ABZ0WVR0</accession>
<organism evidence="7 9">
    <name type="scientific">Moraxella canis</name>
    <dbReference type="NCBI Taxonomy" id="90239"/>
    <lineage>
        <taxon>Bacteria</taxon>
        <taxon>Pseudomonadati</taxon>
        <taxon>Pseudomonadota</taxon>
        <taxon>Gammaproteobacteria</taxon>
        <taxon>Moraxellales</taxon>
        <taxon>Moraxellaceae</taxon>
        <taxon>Moraxella</taxon>
    </lineage>
</organism>
<evidence type="ECO:0000256" key="4">
    <source>
        <dbReference type="ARBA" id="ARBA00023172"/>
    </source>
</evidence>
<dbReference type="Pfam" id="PF07282">
    <property type="entry name" value="Cas12f1-like_TNB"/>
    <property type="match status" value="1"/>
</dbReference>
<protein>
    <submittedName>
        <fullName evidence="7">Transposase</fullName>
    </submittedName>
</protein>
<dbReference type="Pfam" id="PF01385">
    <property type="entry name" value="OrfB_IS605"/>
    <property type="match status" value="1"/>
</dbReference>
<gene>
    <name evidence="8" type="ORF">U0021_04410</name>
    <name evidence="7" type="ORF">U0021_06095</name>
</gene>
<evidence type="ECO:0000256" key="3">
    <source>
        <dbReference type="ARBA" id="ARBA00023125"/>
    </source>
</evidence>
<keyword evidence="9" id="KW-1185">Reference proteome</keyword>
<evidence type="ECO:0000313" key="8">
    <source>
        <dbReference type="EMBL" id="WQE04828.1"/>
    </source>
</evidence>
<evidence type="ECO:0000313" key="7">
    <source>
        <dbReference type="EMBL" id="WQE03339.1"/>
    </source>
</evidence>
<dbReference type="NCBIfam" id="NF040570">
    <property type="entry name" value="guided_TnpB"/>
    <property type="match status" value="1"/>
</dbReference>
<keyword evidence="2" id="KW-0815">Transposition</keyword>
<reference evidence="7 9" key="1">
    <citation type="submission" date="2023-12" db="EMBL/GenBank/DDBJ databases">
        <title>Genome sequencing and assembly of bacterial species from a model synthetic community.</title>
        <authorList>
            <person name="Hogle S.L."/>
        </authorList>
    </citation>
    <scope>NUCLEOTIDE SEQUENCE [LARGE SCALE GENOMIC DNA]</scope>
    <source>
        <strain evidence="7 9">HAMBI_2792</strain>
    </source>
</reference>
<dbReference type="NCBIfam" id="TIGR01766">
    <property type="entry name" value="IS200/IS605 family accessory protein TnpB-like domain"/>
    <property type="match status" value="1"/>
</dbReference>
<proteinExistence type="inferred from homology"/>
<feature type="domain" description="Cas12f1-like TNB" evidence="6">
    <location>
        <begin position="345"/>
        <end position="416"/>
    </location>
</feature>
<dbReference type="EMBL" id="CP139961">
    <property type="protein sequence ID" value="WQE03339.1"/>
    <property type="molecule type" value="Genomic_DNA"/>
</dbReference>